<organism evidence="2 3">
    <name type="scientific">Sulfidibacter corallicola</name>
    <dbReference type="NCBI Taxonomy" id="2818388"/>
    <lineage>
        <taxon>Bacteria</taxon>
        <taxon>Pseudomonadati</taxon>
        <taxon>Acidobacteriota</taxon>
        <taxon>Holophagae</taxon>
        <taxon>Acanthopleuribacterales</taxon>
        <taxon>Acanthopleuribacteraceae</taxon>
        <taxon>Sulfidibacter</taxon>
    </lineage>
</organism>
<accession>A0A8A4TR62</accession>
<evidence type="ECO:0000313" key="2">
    <source>
        <dbReference type="EMBL" id="QTD52466.1"/>
    </source>
</evidence>
<gene>
    <name evidence="2" type="ORF">J3U87_08340</name>
</gene>
<keyword evidence="1" id="KW-1133">Transmembrane helix</keyword>
<evidence type="ECO:0000313" key="3">
    <source>
        <dbReference type="Proteomes" id="UP000663929"/>
    </source>
</evidence>
<reference evidence="2" key="1">
    <citation type="submission" date="2021-03" db="EMBL/GenBank/DDBJ databases">
        <title>Acanthopleuribacteraceae sp. M133.</title>
        <authorList>
            <person name="Wang G."/>
        </authorList>
    </citation>
    <scope>NUCLEOTIDE SEQUENCE</scope>
    <source>
        <strain evidence="2">M133</strain>
    </source>
</reference>
<evidence type="ECO:0000256" key="1">
    <source>
        <dbReference type="SAM" id="Phobius"/>
    </source>
</evidence>
<keyword evidence="3" id="KW-1185">Reference proteome</keyword>
<proteinExistence type="predicted"/>
<dbReference type="Proteomes" id="UP000663929">
    <property type="component" value="Chromosome"/>
</dbReference>
<sequence>MTHATDAAQQNLDNQIGLSHLDRPAYRLEVPQYEPMTALHSDAVEMNDNILGGNRKGRIWTRTKFWAILAPTATAVSSAIIALVTYLETKNYYEHQKKKNPSAPPKPVPNPDHLTVDQMASLDKLAKSFNEDRDETEFWSVIRHWVESSSPSIEGQFYMMTSIQDVATMTDWPEDNPGQTTVGDQINSLVEQLITEASDQGRIGPIYDKVATFPSITDKDGSSFALTRYLRAGLCKLALPQIAKLKA</sequence>
<dbReference type="RefSeq" id="WP_237382575.1">
    <property type="nucleotide sequence ID" value="NZ_CP071793.1"/>
</dbReference>
<dbReference type="AlphaFoldDB" id="A0A8A4TR62"/>
<protein>
    <submittedName>
        <fullName evidence="2">Uncharacterized protein</fullName>
    </submittedName>
</protein>
<keyword evidence="1" id="KW-0472">Membrane</keyword>
<dbReference type="EMBL" id="CP071793">
    <property type="protein sequence ID" value="QTD52466.1"/>
    <property type="molecule type" value="Genomic_DNA"/>
</dbReference>
<name>A0A8A4TR62_SULCO</name>
<feature type="transmembrane region" description="Helical" evidence="1">
    <location>
        <begin position="65"/>
        <end position="87"/>
    </location>
</feature>
<dbReference type="KEGG" id="scor:J3U87_08340"/>
<keyword evidence="1" id="KW-0812">Transmembrane</keyword>